<keyword evidence="2" id="KW-0378">Hydrolase</keyword>
<dbReference type="OrthoDB" id="9784036at2"/>
<proteinExistence type="inferred from homology"/>
<protein>
    <recommendedName>
        <fullName evidence="6">Esterase</fullName>
    </recommendedName>
</protein>
<dbReference type="Pfam" id="PF00756">
    <property type="entry name" value="Esterase"/>
    <property type="match status" value="2"/>
</dbReference>
<keyword evidence="3" id="KW-0732">Signal</keyword>
<dbReference type="SUPFAM" id="SSF53474">
    <property type="entry name" value="alpha/beta-Hydrolases"/>
    <property type="match status" value="1"/>
</dbReference>
<evidence type="ECO:0000313" key="5">
    <source>
        <dbReference type="Proteomes" id="UP000216446"/>
    </source>
</evidence>
<dbReference type="PANTHER" id="PTHR40841:SF2">
    <property type="entry name" value="SIDEROPHORE-DEGRADING ESTERASE (EUROFUNG)"/>
    <property type="match status" value="1"/>
</dbReference>
<dbReference type="InterPro" id="IPR029058">
    <property type="entry name" value="AB_hydrolase_fold"/>
</dbReference>
<evidence type="ECO:0000256" key="2">
    <source>
        <dbReference type="ARBA" id="ARBA00022801"/>
    </source>
</evidence>
<comment type="caution">
    <text evidence="4">The sequence shown here is derived from an EMBL/GenBank/DDBJ whole genome shotgun (WGS) entry which is preliminary data.</text>
</comment>
<dbReference type="InterPro" id="IPR052558">
    <property type="entry name" value="Siderophore_Hydrolase_D"/>
</dbReference>
<dbReference type="PANTHER" id="PTHR40841">
    <property type="entry name" value="SIDEROPHORE TRIACETYLFUSARININE C ESTERASE"/>
    <property type="match status" value="1"/>
</dbReference>
<comment type="similarity">
    <text evidence="1">Belongs to the esterase D family.</text>
</comment>
<dbReference type="EMBL" id="MQWB01000001">
    <property type="protein sequence ID" value="OZC03945.1"/>
    <property type="molecule type" value="Genomic_DNA"/>
</dbReference>
<feature type="signal peptide" evidence="3">
    <location>
        <begin position="1"/>
        <end position="17"/>
    </location>
</feature>
<accession>A0A259U1N6</accession>
<evidence type="ECO:0000313" key="4">
    <source>
        <dbReference type="EMBL" id="OZC03945.1"/>
    </source>
</evidence>
<dbReference type="GO" id="GO:0016788">
    <property type="term" value="F:hydrolase activity, acting on ester bonds"/>
    <property type="evidence" value="ECO:0007669"/>
    <property type="project" value="TreeGrafter"/>
</dbReference>
<evidence type="ECO:0000256" key="1">
    <source>
        <dbReference type="ARBA" id="ARBA00005622"/>
    </source>
</evidence>
<dbReference type="Proteomes" id="UP000216446">
    <property type="component" value="Unassembled WGS sequence"/>
</dbReference>
<dbReference type="AlphaFoldDB" id="A0A259U1N6"/>
<dbReference type="Gene3D" id="3.40.50.1820">
    <property type="entry name" value="alpha/beta hydrolase"/>
    <property type="match status" value="1"/>
</dbReference>
<sequence length="292" mass="31127">MRATLFALALMAAAAHAQTAPVASEAEPLALPGGMTFTLDAPAQTYRIHVTLPPDYRATGDSHPVLYYADAQALTEIVVGTHRLAAAVRTADIETAILVGISVDGDEAAWNAQRNRDLTPTPFDPSGVDSSQEGDFLIALWAAWSPGANETGEAAAFATFIRESLAPRVEASYNASATDRGWLGHSFGGLFGAWAEAEEPDLFNRLLLVSPAMWWNEGEVVASEFAAPEAEEGVFIAYGTAEDRPITRWAPPLAEAMKAAGYGPTLRAYDGADHYSIVPRAIYDGLVALYGR</sequence>
<organism evidence="4 5">
    <name type="scientific">Rubricoccus marinus</name>
    <dbReference type="NCBI Taxonomy" id="716817"/>
    <lineage>
        <taxon>Bacteria</taxon>
        <taxon>Pseudomonadati</taxon>
        <taxon>Rhodothermota</taxon>
        <taxon>Rhodothermia</taxon>
        <taxon>Rhodothermales</taxon>
        <taxon>Rubricoccaceae</taxon>
        <taxon>Rubricoccus</taxon>
    </lineage>
</organism>
<gene>
    <name evidence="4" type="ORF">BSZ36_13715</name>
</gene>
<reference evidence="4 5" key="1">
    <citation type="submission" date="2016-11" db="EMBL/GenBank/DDBJ databases">
        <title>Study of marine rhodopsin-containing bacteria.</title>
        <authorList>
            <person name="Yoshizawa S."/>
            <person name="Kumagai Y."/>
            <person name="Kogure K."/>
        </authorList>
    </citation>
    <scope>NUCLEOTIDE SEQUENCE [LARGE SCALE GENOMIC DNA]</scope>
    <source>
        <strain evidence="4 5">SG-29</strain>
    </source>
</reference>
<dbReference type="InParanoid" id="A0A259U1N6"/>
<keyword evidence="5" id="KW-1185">Reference proteome</keyword>
<dbReference type="RefSeq" id="WP_094549885.1">
    <property type="nucleotide sequence ID" value="NZ_MQWB01000001.1"/>
</dbReference>
<feature type="chain" id="PRO_5012853590" description="Esterase" evidence="3">
    <location>
        <begin position="18"/>
        <end position="292"/>
    </location>
</feature>
<evidence type="ECO:0000256" key="3">
    <source>
        <dbReference type="SAM" id="SignalP"/>
    </source>
</evidence>
<evidence type="ECO:0008006" key="6">
    <source>
        <dbReference type="Google" id="ProtNLM"/>
    </source>
</evidence>
<name>A0A259U1N6_9BACT</name>
<dbReference type="InterPro" id="IPR000801">
    <property type="entry name" value="Esterase-like"/>
</dbReference>